<comment type="caution">
    <text evidence="3">The sequence shown here is derived from an EMBL/GenBank/DDBJ whole genome shotgun (WGS) entry which is preliminary data.</text>
</comment>
<accession>A0AA88KGB7</accession>
<evidence type="ECO:0000259" key="2">
    <source>
        <dbReference type="PROSITE" id="PS50030"/>
    </source>
</evidence>
<organism evidence="3 4">
    <name type="scientific">Naegleria lovaniensis</name>
    <name type="common">Amoeba</name>
    <dbReference type="NCBI Taxonomy" id="51637"/>
    <lineage>
        <taxon>Eukaryota</taxon>
        <taxon>Discoba</taxon>
        <taxon>Heterolobosea</taxon>
        <taxon>Tetramitia</taxon>
        <taxon>Eutetramitia</taxon>
        <taxon>Vahlkampfiidae</taxon>
        <taxon>Naegleria</taxon>
    </lineage>
</organism>
<feature type="compositionally biased region" description="Low complexity" evidence="1">
    <location>
        <begin position="187"/>
        <end position="201"/>
    </location>
</feature>
<dbReference type="AlphaFoldDB" id="A0AA88KGB7"/>
<keyword evidence="4" id="KW-1185">Reference proteome</keyword>
<proteinExistence type="predicted"/>
<dbReference type="RefSeq" id="XP_044544373.1">
    <property type="nucleotide sequence ID" value="XM_044685722.1"/>
</dbReference>
<evidence type="ECO:0000313" key="4">
    <source>
        <dbReference type="Proteomes" id="UP000816034"/>
    </source>
</evidence>
<protein>
    <recommendedName>
        <fullName evidence="2">UBA domain-containing protein</fullName>
    </recommendedName>
</protein>
<gene>
    <name evidence="3" type="ORF">C9374_010203</name>
</gene>
<dbReference type="SUPFAM" id="SSF46934">
    <property type="entry name" value="UBA-like"/>
    <property type="match status" value="1"/>
</dbReference>
<name>A0AA88KGB7_NAELO</name>
<reference evidence="3 4" key="1">
    <citation type="journal article" date="2018" name="BMC Genomics">
        <title>The genome of Naegleria lovaniensis, the basis for a comparative approach to unravel pathogenicity factors of the human pathogenic amoeba N. fowleri.</title>
        <authorList>
            <person name="Liechti N."/>
            <person name="Schurch N."/>
            <person name="Bruggmann R."/>
            <person name="Wittwer M."/>
        </authorList>
    </citation>
    <scope>NUCLEOTIDE SEQUENCE [LARGE SCALE GENOMIC DNA]</scope>
    <source>
        <strain evidence="3 4">ATCC 30569</strain>
    </source>
</reference>
<evidence type="ECO:0000256" key="1">
    <source>
        <dbReference type="SAM" id="MobiDB-lite"/>
    </source>
</evidence>
<dbReference type="PROSITE" id="PS50030">
    <property type="entry name" value="UBA"/>
    <property type="match status" value="1"/>
</dbReference>
<dbReference type="SUPFAM" id="SSF54277">
    <property type="entry name" value="CAD &amp; PB1 domains"/>
    <property type="match status" value="1"/>
</dbReference>
<dbReference type="InterPro" id="IPR015940">
    <property type="entry name" value="UBA"/>
</dbReference>
<feature type="region of interest" description="Disordered" evidence="1">
    <location>
        <begin position="185"/>
        <end position="239"/>
    </location>
</feature>
<dbReference type="EMBL" id="PYSW02000040">
    <property type="protein sequence ID" value="KAG2375199.1"/>
    <property type="molecule type" value="Genomic_DNA"/>
</dbReference>
<dbReference type="Gene3D" id="1.10.8.10">
    <property type="entry name" value="DNA helicase RuvA subunit, C-terminal domain"/>
    <property type="match status" value="1"/>
</dbReference>
<feature type="compositionally biased region" description="Acidic residues" evidence="1">
    <location>
        <begin position="210"/>
        <end position="220"/>
    </location>
</feature>
<dbReference type="Proteomes" id="UP000816034">
    <property type="component" value="Unassembled WGS sequence"/>
</dbReference>
<feature type="domain" description="UBA" evidence="2">
    <location>
        <begin position="305"/>
        <end position="353"/>
    </location>
</feature>
<dbReference type="InterPro" id="IPR009060">
    <property type="entry name" value="UBA-like_sf"/>
</dbReference>
<dbReference type="CDD" id="cd14319">
    <property type="entry name" value="UBA_NBR1"/>
    <property type="match status" value="1"/>
</dbReference>
<evidence type="ECO:0000313" key="3">
    <source>
        <dbReference type="EMBL" id="KAG2375199.1"/>
    </source>
</evidence>
<dbReference type="GeneID" id="68102657"/>
<feature type="compositionally biased region" description="Low complexity" evidence="1">
    <location>
        <begin position="223"/>
        <end position="239"/>
    </location>
</feature>
<sequence>MSSSNDQQQENLIIKLYLSKDHIRRFTALPSSTLEDVKSKVVEFYQELGQQISNDKLDLQYCDSDNEWAILRNEDDWYCCKAICSPNIKIRQANMWMKAIYNYKTQQQALVQKFNKEKKQLVSKGQEFCSQINQELKKIGSNEEVKKFEKAVEDFCTSVVDSITPLLNNAAEATSDLFESAFKGRQSASASESSSTEPSSSDELIRVTEHEEEQDQEEEKAFEQAQQAIQQPIQQQPAQNEENIIERSGFIWVNPTNSSPVPIVQPTVEEVPQPTEVPAVQEPMISQPAVQQEPVAEESVPVVAQQEEQSPVETPYAEQLKMLEVMGFTDTTKNLQLLDKHNGNLALVVDELL</sequence>